<name>A0AC61TSX2_9CAUD</name>
<dbReference type="Proteomes" id="UP000829362">
    <property type="component" value="Segment"/>
</dbReference>
<evidence type="ECO:0000313" key="1">
    <source>
        <dbReference type="EMBL" id="UNH61319.1"/>
    </source>
</evidence>
<sequence length="82" mass="9511">MSLNRPNDLIPVEGDETLYRDSKSNAIIMNDDNAYDKYMQSYLSRQKSKEHMSSLQNQIDGIKSDMNQIKDLLSQLVNKEKN</sequence>
<proteinExistence type="predicted"/>
<keyword evidence="2" id="KW-1185">Reference proteome</keyword>
<dbReference type="EMBL" id="OL473597">
    <property type="protein sequence ID" value="UNH61319.1"/>
    <property type="molecule type" value="Genomic_DNA"/>
</dbReference>
<evidence type="ECO:0000313" key="2">
    <source>
        <dbReference type="Proteomes" id="UP000829362"/>
    </source>
</evidence>
<protein>
    <submittedName>
        <fullName evidence="1">Uncharacterized protein</fullName>
    </submittedName>
</protein>
<gene>
    <name evidence="1" type="ORF">SSZBM1_202</name>
</gene>
<accession>A0AC61TSX2</accession>
<reference evidence="1" key="1">
    <citation type="submission" date="2021-11" db="EMBL/GenBank/DDBJ databases">
        <authorList>
            <person name="Rong C."/>
            <person name="Yang Y."/>
            <person name="Li S."/>
            <person name="Zhou K."/>
            <person name="Xu Y."/>
            <person name="Zhang R."/>
            <person name="Zhang Y."/>
        </authorList>
    </citation>
    <scope>NUCLEOTIDE SEQUENCE</scope>
</reference>
<organism evidence="1 2">
    <name type="scientific">Synechococcus phage S-SZBM1</name>
    <dbReference type="NCBI Taxonomy" id="2926475"/>
    <lineage>
        <taxon>Viruses</taxon>
        <taxon>Duplodnaviria</taxon>
        <taxon>Heunggongvirae</taxon>
        <taxon>Uroviricota</taxon>
        <taxon>Caudoviricetes</taxon>
        <taxon>Pantevenvirales</taxon>
        <taxon>Kyanoviridae</taxon>
        <taxon>Shenzhenivirus</taxon>
        <taxon>Shenzhenivirus sszbm1</taxon>
    </lineage>
</organism>